<feature type="transmembrane region" description="Helical" evidence="1">
    <location>
        <begin position="121"/>
        <end position="141"/>
    </location>
</feature>
<keyword evidence="3" id="KW-1185">Reference proteome</keyword>
<keyword evidence="1" id="KW-0812">Transmembrane</keyword>
<proteinExistence type="predicted"/>
<evidence type="ECO:0000313" key="2">
    <source>
        <dbReference type="EMBL" id="KCZ96331.1"/>
    </source>
</evidence>
<name>A0A059G0Q3_9PROT</name>
<reference evidence="2 3" key="1">
    <citation type="submission" date="2013-04" db="EMBL/GenBank/DDBJ databases">
        <title>Hyphomonas hirschiana VP5 Genome Sequencing.</title>
        <authorList>
            <person name="Lai Q."/>
            <person name="Shao Z."/>
        </authorList>
    </citation>
    <scope>NUCLEOTIDE SEQUENCE [LARGE SCALE GENOMIC DNA]</scope>
    <source>
        <strain evidence="2 3">VP5</strain>
    </source>
</reference>
<accession>A0A059G0Q3</accession>
<organism evidence="2 3">
    <name type="scientific">Hyphomonas hirschiana VP5</name>
    <dbReference type="NCBI Taxonomy" id="1280951"/>
    <lineage>
        <taxon>Bacteria</taxon>
        <taxon>Pseudomonadati</taxon>
        <taxon>Pseudomonadota</taxon>
        <taxon>Alphaproteobacteria</taxon>
        <taxon>Hyphomonadales</taxon>
        <taxon>Hyphomonadaceae</taxon>
        <taxon>Hyphomonas</taxon>
    </lineage>
</organism>
<keyword evidence="1" id="KW-1133">Transmembrane helix</keyword>
<gene>
    <name evidence="2" type="ORF">HHI_01590</name>
</gene>
<feature type="transmembrane region" description="Helical" evidence="1">
    <location>
        <begin position="88"/>
        <end position="109"/>
    </location>
</feature>
<dbReference type="RefSeq" id="WP_148205796.1">
    <property type="nucleotide sequence ID" value="NZ_ARYI01000001.1"/>
</dbReference>
<evidence type="ECO:0000313" key="3">
    <source>
        <dbReference type="Proteomes" id="UP000025061"/>
    </source>
</evidence>
<dbReference type="Proteomes" id="UP000025061">
    <property type="component" value="Unassembled WGS sequence"/>
</dbReference>
<dbReference type="OrthoDB" id="7629936at2"/>
<dbReference type="EMBL" id="ARYI01000001">
    <property type="protein sequence ID" value="KCZ96331.1"/>
    <property type="molecule type" value="Genomic_DNA"/>
</dbReference>
<keyword evidence="1" id="KW-0472">Membrane</keyword>
<dbReference type="PATRIC" id="fig|1280951.3.peg.321"/>
<comment type="caution">
    <text evidence="2">The sequence shown here is derived from an EMBL/GenBank/DDBJ whole genome shotgun (WGS) entry which is preliminary data.</text>
</comment>
<evidence type="ECO:0008006" key="4">
    <source>
        <dbReference type="Google" id="ProtNLM"/>
    </source>
</evidence>
<feature type="transmembrane region" description="Helical" evidence="1">
    <location>
        <begin position="63"/>
        <end position="81"/>
    </location>
</feature>
<dbReference type="AlphaFoldDB" id="A0A059G0Q3"/>
<evidence type="ECO:0000256" key="1">
    <source>
        <dbReference type="SAM" id="Phobius"/>
    </source>
</evidence>
<sequence>MRMFRHAVSWGLALALAAMFLHLTLHPWPNPVPGEVKFFDPPGQHTVFATLAEKSGITLFEPAGRFVAGILELVAAILILLPFSRRFGAVIAVIIFGAGLALHLSPWLGRELVLANGSADGGTHFLAVVILLALSLLLLVVHPGRPRTSRVLTPAQYWRQA</sequence>
<protein>
    <recommendedName>
        <fullName evidence="4">DoxX family protein</fullName>
    </recommendedName>
</protein>